<keyword evidence="19" id="KW-1185">Reference proteome</keyword>
<dbReference type="InterPro" id="IPR005615">
    <property type="entry name" value="Glutathione_synthase"/>
</dbReference>
<dbReference type="Pfam" id="PF03917">
    <property type="entry name" value="GSH_synth_ATP"/>
    <property type="match status" value="1"/>
</dbReference>
<evidence type="ECO:0000256" key="12">
    <source>
        <dbReference type="PIRNR" id="PIRNR001558"/>
    </source>
</evidence>
<evidence type="ECO:0000256" key="16">
    <source>
        <dbReference type="SAM" id="SignalP"/>
    </source>
</evidence>
<keyword evidence="6 12" id="KW-0317">Glutathione biosynthesis</keyword>
<protein>
    <recommendedName>
        <fullName evidence="4 12">Glutathione synthetase</fullName>
        <shortName evidence="12">GSH-S</shortName>
        <ecNumber evidence="3 12">6.3.2.3</ecNumber>
    </recommendedName>
</protein>
<gene>
    <name evidence="18" type="ORF">niasHS_001123</name>
</gene>
<dbReference type="PANTHER" id="PTHR11130">
    <property type="entry name" value="GLUTATHIONE SYNTHETASE"/>
    <property type="match status" value="1"/>
</dbReference>
<dbReference type="EC" id="6.3.2.3" evidence="3 12"/>
<dbReference type="InterPro" id="IPR016185">
    <property type="entry name" value="PreATP-grasp_dom_sf"/>
</dbReference>
<evidence type="ECO:0000256" key="2">
    <source>
        <dbReference type="ARBA" id="ARBA00010385"/>
    </source>
</evidence>
<feature type="region of interest" description="Disordered" evidence="15">
    <location>
        <begin position="535"/>
        <end position="559"/>
    </location>
</feature>
<reference evidence="18 19" key="1">
    <citation type="submission" date="2024-10" db="EMBL/GenBank/DDBJ databases">
        <authorList>
            <person name="Kim D."/>
        </authorList>
    </citation>
    <scope>NUCLEOTIDE SEQUENCE [LARGE SCALE GENOMIC DNA]</scope>
    <source>
        <strain evidence="18">Taebaek</strain>
    </source>
</reference>
<dbReference type="InterPro" id="IPR004887">
    <property type="entry name" value="GSH_synth_subst-bd"/>
</dbReference>
<dbReference type="InterPro" id="IPR037013">
    <property type="entry name" value="GSH-S_sub-bd_sf"/>
</dbReference>
<evidence type="ECO:0000256" key="6">
    <source>
        <dbReference type="ARBA" id="ARBA00022684"/>
    </source>
</evidence>
<keyword evidence="7 12" id="KW-0479">Metal-binding</keyword>
<evidence type="ECO:0000256" key="1">
    <source>
        <dbReference type="ARBA" id="ARBA00004965"/>
    </source>
</evidence>
<comment type="similarity">
    <text evidence="2 12">Belongs to the eukaryotic GSH synthase family.</text>
</comment>
<dbReference type="Gene3D" id="3.30.1490.80">
    <property type="match status" value="1"/>
</dbReference>
<keyword evidence="10 12" id="KW-0460">Magnesium</keyword>
<evidence type="ECO:0000256" key="5">
    <source>
        <dbReference type="ARBA" id="ARBA00022598"/>
    </source>
</evidence>
<feature type="binding site" evidence="13">
    <location>
        <position position="404"/>
    </location>
    <ligand>
        <name>ATP</name>
        <dbReference type="ChEBI" id="CHEBI:30616"/>
    </ligand>
</feature>
<dbReference type="Pfam" id="PF03199">
    <property type="entry name" value="GSH_synthase"/>
    <property type="match status" value="1"/>
</dbReference>
<dbReference type="SUPFAM" id="SSF56059">
    <property type="entry name" value="Glutathione synthetase ATP-binding domain-like"/>
    <property type="match status" value="1"/>
</dbReference>
<keyword evidence="16" id="KW-0732">Signal</keyword>
<evidence type="ECO:0000256" key="10">
    <source>
        <dbReference type="ARBA" id="ARBA00022842"/>
    </source>
</evidence>
<dbReference type="GO" id="GO:0004363">
    <property type="term" value="F:glutathione synthase activity"/>
    <property type="evidence" value="ECO:0007669"/>
    <property type="project" value="UniProtKB-UniRule"/>
</dbReference>
<name>A0ABD2KCK3_HETSC</name>
<feature type="domain" description="Glutathione synthase substrate-binding" evidence="17">
    <location>
        <begin position="237"/>
        <end position="325"/>
    </location>
</feature>
<dbReference type="Gene3D" id="3.30.470.20">
    <property type="entry name" value="ATP-grasp fold, B domain"/>
    <property type="match status" value="1"/>
</dbReference>
<dbReference type="Proteomes" id="UP001620645">
    <property type="component" value="Unassembled WGS sequence"/>
</dbReference>
<organism evidence="18 19">
    <name type="scientific">Heterodera schachtii</name>
    <name type="common">Sugarbeet cyst nematode worm</name>
    <name type="synonym">Tylenchus schachtii</name>
    <dbReference type="NCBI Taxonomy" id="97005"/>
    <lineage>
        <taxon>Eukaryota</taxon>
        <taxon>Metazoa</taxon>
        <taxon>Ecdysozoa</taxon>
        <taxon>Nematoda</taxon>
        <taxon>Chromadorea</taxon>
        <taxon>Rhabditida</taxon>
        <taxon>Tylenchina</taxon>
        <taxon>Tylenchomorpha</taxon>
        <taxon>Tylenchoidea</taxon>
        <taxon>Heteroderidae</taxon>
        <taxon>Heteroderinae</taxon>
        <taxon>Heterodera</taxon>
    </lineage>
</organism>
<feature type="binding site" evidence="13">
    <location>
        <begin position="393"/>
        <end position="402"/>
    </location>
    <ligand>
        <name>ATP</name>
        <dbReference type="ChEBI" id="CHEBI:30616"/>
    </ligand>
</feature>
<dbReference type="Gene3D" id="3.30.1490.50">
    <property type="match status" value="1"/>
</dbReference>
<sequence length="559" mass="63199">MNFLLFITIIFTFAKIAKSNAVLNYVEEAFSSRYEVQKLANYAIDWAFNNGMILRYDIRHNFIAQFSPVSLLPSPFPREAFEKAIAVQEAMQLLYFRVACDLDFLLDAYKDVVKTDKHIRQLVDILREVKEQGIRQPKTLMIMRSDYMLNTVKSSKKDGKDRYEIKQIEANTGAITGLRIDRRTTELHQRLLKRIGRDPTNAPQNEGDTNLINSLFMAWESFGNSDALFVILSANWNKYKFELRNIEDELERLSGGKLRVEYVPLLEGYTNFSLADDNSLLLNGKIVGIVYSGLSALGYQANEKEMHTRKIVELSTAIKAPSLAIGISSSKKIQQLLASPGILERFFPDPAEADKVKAIRETFTGLWGLEKNDEQTERLIAGAIEHPSNYVLKPNGECGGNNYYDERLREKLLTMTREERSAHILMQKLHPMTTKNYFLRPFYAPKFGLVVSELGVYGTLMGDLLTRDVSSNVQRGHLLRTKSAGVNEGGIGVGTAQLLVKFRLAKVRPIDRLRAVAPGHHSSPVLLQTWPSRVGQTGQLGRTPKAFSDRGSPWPGKFK</sequence>
<dbReference type="InterPro" id="IPR014709">
    <property type="entry name" value="Glutathione_synthase_C_euk"/>
</dbReference>
<proteinExistence type="inferred from homology"/>
<evidence type="ECO:0000259" key="17">
    <source>
        <dbReference type="Pfam" id="PF03199"/>
    </source>
</evidence>
<comment type="catalytic activity">
    <reaction evidence="11">
        <text>gamma-L-glutamyl-L-cysteine + glycine + ATP = glutathione + ADP + phosphate + H(+)</text>
        <dbReference type="Rhea" id="RHEA:13557"/>
        <dbReference type="ChEBI" id="CHEBI:15378"/>
        <dbReference type="ChEBI" id="CHEBI:30616"/>
        <dbReference type="ChEBI" id="CHEBI:43474"/>
        <dbReference type="ChEBI" id="CHEBI:57305"/>
        <dbReference type="ChEBI" id="CHEBI:57925"/>
        <dbReference type="ChEBI" id="CHEBI:58173"/>
        <dbReference type="ChEBI" id="CHEBI:456216"/>
        <dbReference type="EC" id="6.3.2.3"/>
    </reaction>
    <physiologicalReaction direction="left-to-right" evidence="11">
        <dbReference type="Rhea" id="RHEA:13558"/>
    </physiologicalReaction>
</comment>
<evidence type="ECO:0000256" key="7">
    <source>
        <dbReference type="ARBA" id="ARBA00022723"/>
    </source>
</evidence>
<comment type="caution">
    <text evidence="18">The sequence shown here is derived from an EMBL/GenBank/DDBJ whole genome shotgun (WGS) entry which is preliminary data.</text>
</comment>
<keyword evidence="9 12" id="KW-0067">ATP-binding</keyword>
<dbReference type="Gene3D" id="1.10.1080.10">
    <property type="entry name" value="Glutathione Synthetase, Chain A, domain 3"/>
    <property type="match status" value="1"/>
</dbReference>
<accession>A0ABD2KCK3</accession>
<evidence type="ECO:0000313" key="19">
    <source>
        <dbReference type="Proteomes" id="UP001620645"/>
    </source>
</evidence>
<evidence type="ECO:0000256" key="3">
    <source>
        <dbReference type="ARBA" id="ARBA00012214"/>
    </source>
</evidence>
<dbReference type="GO" id="GO:0043295">
    <property type="term" value="F:glutathione binding"/>
    <property type="evidence" value="ECO:0007669"/>
    <property type="project" value="UniProtKB-UniRule"/>
</dbReference>
<feature type="binding site" evidence="13">
    <location>
        <position position="331"/>
    </location>
    <ligand>
        <name>ATP</name>
        <dbReference type="ChEBI" id="CHEBI:30616"/>
    </ligand>
</feature>
<dbReference type="EMBL" id="JBICCN010000028">
    <property type="protein sequence ID" value="KAL3100557.1"/>
    <property type="molecule type" value="Genomic_DNA"/>
</dbReference>
<evidence type="ECO:0000256" key="13">
    <source>
        <dbReference type="PIRSR" id="PIRSR001558-1"/>
    </source>
</evidence>
<dbReference type="AlphaFoldDB" id="A0ABD2KCK3"/>
<dbReference type="PANTHER" id="PTHR11130:SF0">
    <property type="entry name" value="GLUTATHIONE SYNTHETASE"/>
    <property type="match status" value="1"/>
</dbReference>
<feature type="binding site" evidence="14">
    <location>
        <position position="397"/>
    </location>
    <ligand>
        <name>Mg(2+)</name>
        <dbReference type="ChEBI" id="CHEBI:18420"/>
    </ligand>
</feature>
<dbReference type="SUPFAM" id="SSF52440">
    <property type="entry name" value="PreATP-grasp domain"/>
    <property type="match status" value="1"/>
</dbReference>
<feature type="signal peptide" evidence="16">
    <location>
        <begin position="1"/>
        <end position="19"/>
    </location>
</feature>
<feature type="binding site" evidence="13">
    <location>
        <position position="488"/>
    </location>
    <ligand>
        <name>ATP</name>
        <dbReference type="ChEBI" id="CHEBI:30616"/>
    </ligand>
</feature>
<evidence type="ECO:0000256" key="11">
    <source>
        <dbReference type="ARBA" id="ARBA00048871"/>
    </source>
</evidence>
<dbReference type="Gene3D" id="3.40.50.1760">
    <property type="entry name" value="Glutathione synthase, substrate-binding domain superfamily, eukaryotic"/>
    <property type="match status" value="1"/>
</dbReference>
<feature type="binding site" evidence="13">
    <location>
        <position position="480"/>
    </location>
    <ligand>
        <name>substrate</name>
    </ligand>
</feature>
<feature type="binding site" evidence="13">
    <location>
        <position position="482"/>
    </location>
    <ligand>
        <name>ATP</name>
        <dbReference type="ChEBI" id="CHEBI:30616"/>
    </ligand>
</feature>
<evidence type="ECO:0000256" key="4">
    <source>
        <dbReference type="ARBA" id="ARBA00020821"/>
    </source>
</evidence>
<comment type="pathway">
    <text evidence="1 12">Sulfur metabolism; glutathione biosynthesis; glutathione from L-cysteine and L-glutamate: step 2/2.</text>
</comment>
<evidence type="ECO:0000256" key="14">
    <source>
        <dbReference type="PIRSR" id="PIRSR001558-2"/>
    </source>
</evidence>
<keyword evidence="8 12" id="KW-0547">Nucleotide-binding</keyword>
<feature type="chain" id="PRO_5044777349" description="Glutathione synthetase" evidence="16">
    <location>
        <begin position="20"/>
        <end position="559"/>
    </location>
</feature>
<evidence type="ECO:0000256" key="8">
    <source>
        <dbReference type="ARBA" id="ARBA00022741"/>
    </source>
</evidence>
<dbReference type="InterPro" id="IPR014049">
    <property type="entry name" value="Glutathione_synthase_N_euk"/>
</dbReference>
<evidence type="ECO:0000313" key="18">
    <source>
        <dbReference type="EMBL" id="KAL3100557.1"/>
    </source>
</evidence>
<dbReference type="InterPro" id="IPR014042">
    <property type="entry name" value="Glutathione_synthase_a-hlx"/>
</dbReference>
<feature type="binding site" evidence="13">
    <location>
        <position position="453"/>
    </location>
    <ligand>
        <name>ATP</name>
        <dbReference type="ChEBI" id="CHEBI:30616"/>
    </ligand>
</feature>
<comment type="cofactor">
    <cofactor evidence="12 14">
        <name>Mg(2+)</name>
        <dbReference type="ChEBI" id="CHEBI:18420"/>
    </cofactor>
    <text evidence="12 14">Binds 1 Mg(2+) ion per subunit.</text>
</comment>
<evidence type="ECO:0000256" key="15">
    <source>
        <dbReference type="SAM" id="MobiDB-lite"/>
    </source>
</evidence>
<dbReference type="PIRSF" id="PIRSF001558">
    <property type="entry name" value="GSHase"/>
    <property type="match status" value="1"/>
</dbReference>
<dbReference type="GO" id="GO:0000287">
    <property type="term" value="F:magnesium ion binding"/>
    <property type="evidence" value="ECO:0007669"/>
    <property type="project" value="UniProtKB-UniRule"/>
</dbReference>
<keyword evidence="5 12" id="KW-0436">Ligase</keyword>
<evidence type="ECO:0000256" key="9">
    <source>
        <dbReference type="ARBA" id="ARBA00022840"/>
    </source>
</evidence>
<dbReference type="GO" id="GO:0005524">
    <property type="term" value="F:ATP binding"/>
    <property type="evidence" value="ECO:0007669"/>
    <property type="project" value="UniProtKB-UniRule"/>
</dbReference>